<dbReference type="SUPFAM" id="SSF46785">
    <property type="entry name" value="Winged helix' DNA-binding domain"/>
    <property type="match status" value="1"/>
</dbReference>
<evidence type="ECO:0000256" key="1">
    <source>
        <dbReference type="ARBA" id="ARBA00022491"/>
    </source>
</evidence>
<keyword evidence="2" id="KW-0805">Transcription regulation</keyword>
<evidence type="ECO:0000313" key="7">
    <source>
        <dbReference type="Proteomes" id="UP000037193"/>
    </source>
</evidence>
<dbReference type="Proteomes" id="UP000037193">
    <property type="component" value="Unassembled WGS sequence"/>
</dbReference>
<dbReference type="Pfam" id="PF08220">
    <property type="entry name" value="HTH_DeoR"/>
    <property type="match status" value="1"/>
</dbReference>
<accession>A0A0L7AR41</accession>
<dbReference type="EMBL" id="AVQD01000021">
    <property type="protein sequence ID" value="KOA37671.1"/>
    <property type="molecule type" value="Genomic_DNA"/>
</dbReference>
<sequence length="365" mass="40377">MALNAEQRDYLPDERRNMILNLLTQHEVVTVTQLATSLETTEITVRRDLNALARAGLLKRIRGGAMSIGTIKEPAPAGNAAIPEPDTPENTSIGVMVPEPSFFWPGIVNHMKHIAAESGISLTIRTCSYDENMHEERILQELADAPRVCGIIAAPNSHPHLGQHAWQWIETTTIPTVVLEREQPLLTTRYVDSVQTDHRRGVCKAVSHFLAHGHTHIGATFSQTPTSAIIQRSWQDIVEQTPRIECPFVLTGMMPYDTAGVKTIVETIIRSDITALLVHSDYLAIAIAQALENQGKRIPDDISLISIDGFATPSSRPLTVLRSDEEELAACAIHTLLSRIQSPDQPVHRMYLDPTLIDRGSVVQR</sequence>
<dbReference type="PROSITE" id="PS00894">
    <property type="entry name" value="HTH_DEOR_1"/>
    <property type="match status" value="1"/>
</dbReference>
<dbReference type="InterPro" id="IPR036388">
    <property type="entry name" value="WH-like_DNA-bd_sf"/>
</dbReference>
<dbReference type="AlphaFoldDB" id="A0A0L7AR41"/>
<dbReference type="InterPro" id="IPR046335">
    <property type="entry name" value="LacI/GalR-like_sensor"/>
</dbReference>
<evidence type="ECO:0000256" key="4">
    <source>
        <dbReference type="ARBA" id="ARBA00023163"/>
    </source>
</evidence>
<organism evidence="6 7">
    <name type="scientific">Bifidobacterium breve MCC 1128</name>
    <dbReference type="NCBI Taxonomy" id="1365965"/>
    <lineage>
        <taxon>Bacteria</taxon>
        <taxon>Bacillati</taxon>
        <taxon>Actinomycetota</taxon>
        <taxon>Actinomycetes</taxon>
        <taxon>Bifidobacteriales</taxon>
        <taxon>Bifidobacteriaceae</taxon>
        <taxon>Bifidobacterium</taxon>
    </lineage>
</organism>
<dbReference type="PROSITE" id="PS51000">
    <property type="entry name" value="HTH_DEOR_2"/>
    <property type="match status" value="1"/>
</dbReference>
<keyword evidence="1" id="KW-0678">Repressor</keyword>
<protein>
    <recommendedName>
        <fullName evidence="5">HTH deoR-type domain-containing protein</fullName>
    </recommendedName>
</protein>
<evidence type="ECO:0000313" key="6">
    <source>
        <dbReference type="EMBL" id="KOA37671.1"/>
    </source>
</evidence>
<evidence type="ECO:0000256" key="2">
    <source>
        <dbReference type="ARBA" id="ARBA00023015"/>
    </source>
</evidence>
<dbReference type="InterPro" id="IPR036390">
    <property type="entry name" value="WH_DNA-bd_sf"/>
</dbReference>
<dbReference type="Gene3D" id="3.40.50.2300">
    <property type="match status" value="2"/>
</dbReference>
<keyword evidence="3" id="KW-0238">DNA-binding</keyword>
<comment type="caution">
    <text evidence="6">The sequence shown here is derived from an EMBL/GenBank/DDBJ whole genome shotgun (WGS) entry which is preliminary data.</text>
</comment>
<reference evidence="6 7" key="1">
    <citation type="journal article" date="2015" name="Int J Genomics">
        <title>Comparative Genomics Revealed Genetic Diversity and Species/Strain-Level Differences in Carbohydrate Metabolism of Three Probiotic Bifidobacterial Species.</title>
        <authorList>
            <person name="Odamaki T."/>
            <person name="Horigome A."/>
            <person name="Sugahara H."/>
            <person name="Hashikura N."/>
            <person name="Minami J."/>
            <person name="Xiao J.Z."/>
            <person name="Abe F."/>
        </authorList>
    </citation>
    <scope>NUCLEOTIDE SEQUENCE [LARGE SCALE GENOMIC DNA]</scope>
    <source>
        <strain evidence="6 7">MCC 1128</strain>
    </source>
</reference>
<dbReference type="PATRIC" id="fig|1365965.3.peg.2241"/>
<feature type="domain" description="HTH deoR-type" evidence="5">
    <location>
        <begin position="12"/>
        <end position="67"/>
    </location>
</feature>
<dbReference type="InterPro" id="IPR001034">
    <property type="entry name" value="DeoR_HTH"/>
</dbReference>
<dbReference type="SMART" id="SM00420">
    <property type="entry name" value="HTH_DEOR"/>
    <property type="match status" value="1"/>
</dbReference>
<evidence type="ECO:0000259" key="5">
    <source>
        <dbReference type="PROSITE" id="PS51000"/>
    </source>
</evidence>
<dbReference type="RefSeq" id="WP_021649426.1">
    <property type="nucleotide sequence ID" value="NZ_AVQD01000021.1"/>
</dbReference>
<dbReference type="SUPFAM" id="SSF53822">
    <property type="entry name" value="Periplasmic binding protein-like I"/>
    <property type="match status" value="1"/>
</dbReference>
<dbReference type="PANTHER" id="PTHR30146:SF148">
    <property type="entry name" value="HTH-TYPE TRANSCRIPTIONAL REPRESSOR PURR-RELATED"/>
    <property type="match status" value="1"/>
</dbReference>
<dbReference type="InterPro" id="IPR018356">
    <property type="entry name" value="Tscrpt_reg_HTH_DeoR_CS"/>
</dbReference>
<gene>
    <name evidence="6" type="ORF">BBM1128_11095</name>
</gene>
<keyword evidence="4" id="KW-0804">Transcription</keyword>
<dbReference type="GO" id="GO:0000976">
    <property type="term" value="F:transcription cis-regulatory region binding"/>
    <property type="evidence" value="ECO:0007669"/>
    <property type="project" value="TreeGrafter"/>
</dbReference>
<evidence type="ECO:0000256" key="3">
    <source>
        <dbReference type="ARBA" id="ARBA00023125"/>
    </source>
</evidence>
<dbReference type="Pfam" id="PF13377">
    <property type="entry name" value="Peripla_BP_3"/>
    <property type="match status" value="1"/>
</dbReference>
<name>A0A0L7AR41_BIFBR</name>
<dbReference type="PRINTS" id="PR00037">
    <property type="entry name" value="HTHLACR"/>
</dbReference>
<dbReference type="GO" id="GO:0003700">
    <property type="term" value="F:DNA-binding transcription factor activity"/>
    <property type="evidence" value="ECO:0007669"/>
    <property type="project" value="InterPro"/>
</dbReference>
<dbReference type="CDD" id="cd06267">
    <property type="entry name" value="PBP1_LacI_sugar_binding-like"/>
    <property type="match status" value="1"/>
</dbReference>
<dbReference type="PANTHER" id="PTHR30146">
    <property type="entry name" value="LACI-RELATED TRANSCRIPTIONAL REPRESSOR"/>
    <property type="match status" value="1"/>
</dbReference>
<dbReference type="Gene3D" id="1.10.10.10">
    <property type="entry name" value="Winged helix-like DNA-binding domain superfamily/Winged helix DNA-binding domain"/>
    <property type="match status" value="1"/>
</dbReference>
<dbReference type="InterPro" id="IPR011991">
    <property type="entry name" value="ArsR-like_HTH"/>
</dbReference>
<proteinExistence type="predicted"/>
<dbReference type="InterPro" id="IPR028082">
    <property type="entry name" value="Peripla_BP_I"/>
</dbReference>
<dbReference type="CDD" id="cd00090">
    <property type="entry name" value="HTH_ARSR"/>
    <property type="match status" value="1"/>
</dbReference>